<evidence type="ECO:0000256" key="1">
    <source>
        <dbReference type="ARBA" id="ARBA00022801"/>
    </source>
</evidence>
<name>A0ABP0V805_9BRYO</name>
<protein>
    <submittedName>
        <fullName evidence="2">Uncharacterized protein</fullName>
    </submittedName>
</protein>
<keyword evidence="3" id="KW-1185">Reference proteome</keyword>
<dbReference type="Proteomes" id="UP001497444">
    <property type="component" value="Unassembled WGS sequence"/>
</dbReference>
<evidence type="ECO:0000313" key="2">
    <source>
        <dbReference type="EMBL" id="CAK9249672.1"/>
    </source>
</evidence>
<organism evidence="2 3">
    <name type="scientific">Sphagnum jensenii</name>
    <dbReference type="NCBI Taxonomy" id="128206"/>
    <lineage>
        <taxon>Eukaryota</taxon>
        <taxon>Viridiplantae</taxon>
        <taxon>Streptophyta</taxon>
        <taxon>Embryophyta</taxon>
        <taxon>Bryophyta</taxon>
        <taxon>Sphagnophytina</taxon>
        <taxon>Sphagnopsida</taxon>
        <taxon>Sphagnales</taxon>
        <taxon>Sphagnaceae</taxon>
        <taxon>Sphagnum</taxon>
    </lineage>
</organism>
<sequence>MLLVKHVILSHHGLLEYGSPKRPKCLEALLVHMVDDMDSKVNAIGKYIEQDQTPGRWTALNRNYDRFFFKPDWAAPISSQSFD</sequence>
<comment type="caution">
    <text evidence="2">The sequence shown here is derived from an EMBL/GenBank/DDBJ whole genome shotgun (WGS) entry which is preliminary data.</text>
</comment>
<evidence type="ECO:0000313" key="3">
    <source>
        <dbReference type="Proteomes" id="UP001497444"/>
    </source>
</evidence>
<reference evidence="2" key="1">
    <citation type="submission" date="2024-02" db="EMBL/GenBank/DDBJ databases">
        <authorList>
            <consortium name="ELIXIR-Norway"/>
            <consortium name="Elixir Norway"/>
        </authorList>
    </citation>
    <scope>NUCLEOTIDE SEQUENCE</scope>
</reference>
<dbReference type="InterPro" id="IPR050798">
    <property type="entry name" value="YhaM_exoribonuc/phosphodiest"/>
</dbReference>
<keyword evidence="1" id="KW-0378">Hydrolase</keyword>
<dbReference type="EMBL" id="CAXAQS010000022">
    <property type="protein sequence ID" value="CAK9249672.1"/>
    <property type="molecule type" value="Genomic_DNA"/>
</dbReference>
<accession>A0ABP0V805</accession>
<proteinExistence type="predicted"/>
<dbReference type="PANTHER" id="PTHR37294:SF1">
    <property type="entry name" value="3'-5' EXORIBONUCLEASE YHAM"/>
    <property type="match status" value="1"/>
</dbReference>
<gene>
    <name evidence="2" type="ORF">CSSPJE1EN1_LOCUS25050</name>
</gene>
<dbReference type="PANTHER" id="PTHR37294">
    <property type="entry name" value="3'-5' EXORIBONUCLEASE YHAM"/>
    <property type="match status" value="1"/>
</dbReference>